<evidence type="ECO:0000313" key="3">
    <source>
        <dbReference type="Proteomes" id="UP000256304"/>
    </source>
</evidence>
<accession>A0A3D9QVX0</accession>
<sequence length="256" mass="28895">MTFSRYGALCTEVYDHTKKVGQSIGGDIEYYSQRLRDCGGGRLLEAMVGSGRIIVPLLEAGLQVDGVDASPDMLASCRKRCEERGLLANLYQAELQELELPNLYDAIIIPAGSFLLIEDREQSIAALKRMYAHLKPGGRLMLDLFLPDANFELGHFAGTSVFHMQDGDLITMEGKLIETSFLHQHKVSLIKYEKWRDGALIQTELQRFALRWYGVHEFKDVLESCGFTDIVISADFEYGKVLTSDKQQYVYEAIRP</sequence>
<keyword evidence="3" id="KW-1185">Reference proteome</keyword>
<dbReference type="GO" id="GO:0032259">
    <property type="term" value="P:methylation"/>
    <property type="evidence" value="ECO:0007669"/>
    <property type="project" value="UniProtKB-KW"/>
</dbReference>
<proteinExistence type="predicted"/>
<reference evidence="2 3" key="1">
    <citation type="submission" date="2018-08" db="EMBL/GenBank/DDBJ databases">
        <title>Genomic Encyclopedia of Type Strains, Phase III (KMG-III): the genomes of soil and plant-associated and newly described type strains.</title>
        <authorList>
            <person name="Whitman W."/>
        </authorList>
    </citation>
    <scope>NUCLEOTIDE SEQUENCE [LARGE SCALE GENOMIC DNA]</scope>
    <source>
        <strain evidence="2 3">CGMCC 1.10966</strain>
    </source>
</reference>
<protein>
    <submittedName>
        <fullName evidence="2">Methyltransferase family protein</fullName>
    </submittedName>
</protein>
<dbReference type="GO" id="GO:0008168">
    <property type="term" value="F:methyltransferase activity"/>
    <property type="evidence" value="ECO:0007669"/>
    <property type="project" value="UniProtKB-KW"/>
</dbReference>
<dbReference type="Pfam" id="PF13649">
    <property type="entry name" value="Methyltransf_25"/>
    <property type="match status" value="1"/>
</dbReference>
<dbReference type="CDD" id="cd02440">
    <property type="entry name" value="AdoMet_MTases"/>
    <property type="match status" value="1"/>
</dbReference>
<dbReference type="InterPro" id="IPR029063">
    <property type="entry name" value="SAM-dependent_MTases_sf"/>
</dbReference>
<dbReference type="PANTHER" id="PTHR43591">
    <property type="entry name" value="METHYLTRANSFERASE"/>
    <property type="match status" value="1"/>
</dbReference>
<dbReference type="EMBL" id="QTTN01000033">
    <property type="protein sequence ID" value="REE69547.1"/>
    <property type="molecule type" value="Genomic_DNA"/>
</dbReference>
<keyword evidence="2" id="KW-0808">Transferase</keyword>
<dbReference type="RefSeq" id="WP_116191316.1">
    <property type="nucleotide sequence ID" value="NZ_QTTN01000033.1"/>
</dbReference>
<evidence type="ECO:0000259" key="1">
    <source>
        <dbReference type="Pfam" id="PF13649"/>
    </source>
</evidence>
<dbReference type="SUPFAM" id="SSF53335">
    <property type="entry name" value="S-adenosyl-L-methionine-dependent methyltransferases"/>
    <property type="match status" value="1"/>
</dbReference>
<keyword evidence="2" id="KW-0489">Methyltransferase</keyword>
<gene>
    <name evidence="2" type="ORF">A8990_13312</name>
</gene>
<dbReference type="Proteomes" id="UP000256304">
    <property type="component" value="Unassembled WGS sequence"/>
</dbReference>
<dbReference type="AlphaFoldDB" id="A0A3D9QVX0"/>
<comment type="caution">
    <text evidence="2">The sequence shown here is derived from an EMBL/GenBank/DDBJ whole genome shotgun (WGS) entry which is preliminary data.</text>
</comment>
<evidence type="ECO:0000313" key="2">
    <source>
        <dbReference type="EMBL" id="REE69547.1"/>
    </source>
</evidence>
<dbReference type="Gene3D" id="2.20.130.10">
    <property type="entry name" value="CAC2371-like domains"/>
    <property type="match status" value="1"/>
</dbReference>
<feature type="domain" description="Methyltransferase" evidence="1">
    <location>
        <begin position="44"/>
        <end position="138"/>
    </location>
</feature>
<dbReference type="Gene3D" id="3.40.50.150">
    <property type="entry name" value="Vaccinia Virus protein VP39"/>
    <property type="match status" value="1"/>
</dbReference>
<dbReference type="OrthoDB" id="9804312at2"/>
<dbReference type="InterPro" id="IPR041698">
    <property type="entry name" value="Methyltransf_25"/>
</dbReference>
<organism evidence="2 3">
    <name type="scientific">Paenibacillus taihuensis</name>
    <dbReference type="NCBI Taxonomy" id="1156355"/>
    <lineage>
        <taxon>Bacteria</taxon>
        <taxon>Bacillati</taxon>
        <taxon>Bacillota</taxon>
        <taxon>Bacilli</taxon>
        <taxon>Bacillales</taxon>
        <taxon>Paenibacillaceae</taxon>
        <taxon>Paenibacillus</taxon>
    </lineage>
</organism>
<name>A0A3D9QVX0_9BACL</name>